<dbReference type="SUPFAM" id="SSF52540">
    <property type="entry name" value="P-loop containing nucleoside triphosphate hydrolases"/>
    <property type="match status" value="1"/>
</dbReference>
<dbReference type="SUPFAM" id="SSF52172">
    <property type="entry name" value="CheY-like"/>
    <property type="match status" value="1"/>
</dbReference>
<feature type="domain" description="Response regulatory" evidence="7">
    <location>
        <begin position="12"/>
        <end position="127"/>
    </location>
</feature>
<evidence type="ECO:0000256" key="3">
    <source>
        <dbReference type="ARBA" id="ARBA00023015"/>
    </source>
</evidence>
<dbReference type="PROSITE" id="PS50045">
    <property type="entry name" value="SIGMA54_INTERACT_4"/>
    <property type="match status" value="1"/>
</dbReference>
<dbReference type="InterPro" id="IPR011006">
    <property type="entry name" value="CheY-like_superfamily"/>
</dbReference>
<dbReference type="Gene3D" id="3.40.50.300">
    <property type="entry name" value="P-loop containing nucleotide triphosphate hydrolases"/>
    <property type="match status" value="1"/>
</dbReference>
<dbReference type="InterPro" id="IPR003593">
    <property type="entry name" value="AAA+_ATPase"/>
</dbReference>
<dbReference type="InterPro" id="IPR002197">
    <property type="entry name" value="HTH_Fis"/>
</dbReference>
<dbReference type="AlphaFoldDB" id="A0A562W9Y1"/>
<dbReference type="CDD" id="cd00009">
    <property type="entry name" value="AAA"/>
    <property type="match status" value="1"/>
</dbReference>
<proteinExistence type="predicted"/>
<dbReference type="PRINTS" id="PR01590">
    <property type="entry name" value="HTHFIS"/>
</dbReference>
<keyword evidence="8" id="KW-0238">DNA-binding</keyword>
<comment type="caution">
    <text evidence="8">The sequence shown here is derived from an EMBL/GenBank/DDBJ whole genome shotgun (WGS) entry which is preliminary data.</text>
</comment>
<evidence type="ECO:0000256" key="1">
    <source>
        <dbReference type="ARBA" id="ARBA00022741"/>
    </source>
</evidence>
<dbReference type="InterPro" id="IPR025662">
    <property type="entry name" value="Sigma_54_int_dom_ATP-bd_1"/>
</dbReference>
<dbReference type="GO" id="GO:0000160">
    <property type="term" value="P:phosphorelay signal transduction system"/>
    <property type="evidence" value="ECO:0007669"/>
    <property type="project" value="InterPro"/>
</dbReference>
<keyword evidence="5" id="KW-0597">Phosphoprotein</keyword>
<dbReference type="SMART" id="SM00382">
    <property type="entry name" value="AAA"/>
    <property type="match status" value="1"/>
</dbReference>
<keyword evidence="4" id="KW-0804">Transcription</keyword>
<dbReference type="Gene3D" id="3.40.50.2300">
    <property type="match status" value="1"/>
</dbReference>
<sequence>MERWKREENPATILLVDDELPLLKVSKLSLLSQGFTSVVTLNDSREVMPFLAAHNVAVMMLDLFMPHVGGLELLPRIIRDYPEIQVIVVTALDETETAVRCIKSGAFDYLTKPVENDRLITSLRKALEHWSMYREINQLRDRFFNDRLENEAAFSEFVSCNEKMRAVFRYLEVIAPSRQPVMITGETGTGKELVARAVHKLSGCQGEYVAVNVAGLDDTMFADTLFGHRKGAFTGAEQHREGLVARASGGTLFLDEIGDLSEQSQTKLLRLLQEREYYPVGSDTPRKSDARVVLATNHDLQQMIAAGRFRRDLYYRLCTHQVSIIPLRERPDDIPLLLDHFLADAARELRKKKPTAPRELSVLLSTYPFPGNVRELESMVHDGVARHSGGVLSMESFSAAIGSLRGQGVGMSLSVTEGEPLHDIFGHFPNLREVEEYLIAEAMKRAKGNQGIAASLLGITRQTLNKRLQSLTPHS</sequence>
<dbReference type="Pfam" id="PF00158">
    <property type="entry name" value="Sigma54_activat"/>
    <property type="match status" value="1"/>
</dbReference>
<dbReference type="PANTHER" id="PTHR32071">
    <property type="entry name" value="TRANSCRIPTIONAL REGULATORY PROTEIN"/>
    <property type="match status" value="1"/>
</dbReference>
<accession>A0A562W9Y1</accession>
<dbReference type="InterPro" id="IPR001789">
    <property type="entry name" value="Sig_transdc_resp-reg_receiver"/>
</dbReference>
<dbReference type="InterPro" id="IPR002078">
    <property type="entry name" value="Sigma_54_int"/>
</dbReference>
<evidence type="ECO:0000256" key="4">
    <source>
        <dbReference type="ARBA" id="ARBA00023163"/>
    </source>
</evidence>
<evidence type="ECO:0000256" key="5">
    <source>
        <dbReference type="PROSITE-ProRule" id="PRU00169"/>
    </source>
</evidence>
<keyword evidence="2" id="KW-0067">ATP-binding</keyword>
<evidence type="ECO:0000259" key="7">
    <source>
        <dbReference type="PROSITE" id="PS50110"/>
    </source>
</evidence>
<dbReference type="SMART" id="SM00448">
    <property type="entry name" value="REC"/>
    <property type="match status" value="1"/>
</dbReference>
<dbReference type="InterPro" id="IPR009057">
    <property type="entry name" value="Homeodomain-like_sf"/>
</dbReference>
<dbReference type="PROSITE" id="PS00676">
    <property type="entry name" value="SIGMA54_INTERACT_2"/>
    <property type="match status" value="1"/>
</dbReference>
<dbReference type="Pfam" id="PF25601">
    <property type="entry name" value="AAA_lid_14"/>
    <property type="match status" value="1"/>
</dbReference>
<dbReference type="GO" id="GO:0043565">
    <property type="term" value="F:sequence-specific DNA binding"/>
    <property type="evidence" value="ECO:0007669"/>
    <property type="project" value="InterPro"/>
</dbReference>
<evidence type="ECO:0000313" key="9">
    <source>
        <dbReference type="Proteomes" id="UP000319449"/>
    </source>
</evidence>
<dbReference type="EMBL" id="VLLN01000005">
    <property type="protein sequence ID" value="TWJ26494.1"/>
    <property type="molecule type" value="Genomic_DNA"/>
</dbReference>
<evidence type="ECO:0000256" key="2">
    <source>
        <dbReference type="ARBA" id="ARBA00022840"/>
    </source>
</evidence>
<protein>
    <submittedName>
        <fullName evidence="8">DNA-binding NtrC family response regulator</fullName>
    </submittedName>
</protein>
<evidence type="ECO:0000313" key="8">
    <source>
        <dbReference type="EMBL" id="TWJ26494.1"/>
    </source>
</evidence>
<keyword evidence="9" id="KW-1185">Reference proteome</keyword>
<evidence type="ECO:0000259" key="6">
    <source>
        <dbReference type="PROSITE" id="PS50045"/>
    </source>
</evidence>
<dbReference type="GO" id="GO:0006355">
    <property type="term" value="P:regulation of DNA-templated transcription"/>
    <property type="evidence" value="ECO:0007669"/>
    <property type="project" value="InterPro"/>
</dbReference>
<dbReference type="PANTHER" id="PTHR32071:SF13">
    <property type="entry name" value="RESPONSE REGULATOR HSFA"/>
    <property type="match status" value="1"/>
</dbReference>
<keyword evidence="3" id="KW-0805">Transcription regulation</keyword>
<dbReference type="InterPro" id="IPR025943">
    <property type="entry name" value="Sigma_54_int_dom_ATP-bd_2"/>
</dbReference>
<dbReference type="SUPFAM" id="SSF46689">
    <property type="entry name" value="Homeodomain-like"/>
    <property type="match status" value="1"/>
</dbReference>
<gene>
    <name evidence="8" type="ORF">JN12_01202</name>
</gene>
<organism evidence="8 9">
    <name type="scientific">Geobacter argillaceus</name>
    <dbReference type="NCBI Taxonomy" id="345631"/>
    <lineage>
        <taxon>Bacteria</taxon>
        <taxon>Pseudomonadati</taxon>
        <taxon>Thermodesulfobacteriota</taxon>
        <taxon>Desulfuromonadia</taxon>
        <taxon>Geobacterales</taxon>
        <taxon>Geobacteraceae</taxon>
        <taxon>Geobacter</taxon>
    </lineage>
</organism>
<dbReference type="Gene3D" id="1.10.8.60">
    <property type="match status" value="1"/>
</dbReference>
<dbReference type="Pfam" id="PF00072">
    <property type="entry name" value="Response_reg"/>
    <property type="match status" value="1"/>
</dbReference>
<dbReference type="PROSITE" id="PS00675">
    <property type="entry name" value="SIGMA54_INTERACT_1"/>
    <property type="match status" value="1"/>
</dbReference>
<feature type="modified residue" description="4-aspartylphosphate" evidence="5">
    <location>
        <position position="62"/>
    </location>
</feature>
<feature type="domain" description="Sigma-54 factor interaction" evidence="6">
    <location>
        <begin position="157"/>
        <end position="385"/>
    </location>
</feature>
<name>A0A562W9Y1_9BACT</name>
<dbReference type="InterPro" id="IPR027417">
    <property type="entry name" value="P-loop_NTPase"/>
</dbReference>
<dbReference type="FunFam" id="3.40.50.300:FF:000006">
    <property type="entry name" value="DNA-binding transcriptional regulator NtrC"/>
    <property type="match status" value="1"/>
</dbReference>
<dbReference type="Gene3D" id="1.10.10.60">
    <property type="entry name" value="Homeodomain-like"/>
    <property type="match status" value="1"/>
</dbReference>
<dbReference type="InterPro" id="IPR058031">
    <property type="entry name" value="AAA_lid_NorR"/>
</dbReference>
<keyword evidence="1" id="KW-0547">Nucleotide-binding</keyword>
<reference evidence="8 9" key="1">
    <citation type="submission" date="2019-07" db="EMBL/GenBank/DDBJ databases">
        <title>Genomic Encyclopedia of Archaeal and Bacterial Type Strains, Phase II (KMG-II): from individual species to whole genera.</title>
        <authorList>
            <person name="Goeker M."/>
        </authorList>
    </citation>
    <scope>NUCLEOTIDE SEQUENCE [LARGE SCALE GENOMIC DNA]</scope>
    <source>
        <strain evidence="8 9">ATCC BAA-1139</strain>
    </source>
</reference>
<dbReference type="OrthoDB" id="9814761at2"/>
<dbReference type="PROSITE" id="PS50110">
    <property type="entry name" value="RESPONSE_REGULATORY"/>
    <property type="match status" value="1"/>
</dbReference>
<dbReference type="RefSeq" id="WP_145019695.1">
    <property type="nucleotide sequence ID" value="NZ_VLLN01000005.1"/>
</dbReference>
<dbReference type="Proteomes" id="UP000319449">
    <property type="component" value="Unassembled WGS sequence"/>
</dbReference>
<dbReference type="Pfam" id="PF02954">
    <property type="entry name" value="HTH_8"/>
    <property type="match status" value="1"/>
</dbReference>
<dbReference type="GO" id="GO:0005524">
    <property type="term" value="F:ATP binding"/>
    <property type="evidence" value="ECO:0007669"/>
    <property type="project" value="UniProtKB-KW"/>
</dbReference>